<evidence type="ECO:0000256" key="3">
    <source>
        <dbReference type="SAM" id="Phobius"/>
    </source>
</evidence>
<organism evidence="4 7">
    <name type="scientific">Kipferlia bialata</name>
    <dbReference type="NCBI Taxonomy" id="797122"/>
    <lineage>
        <taxon>Eukaryota</taxon>
        <taxon>Metamonada</taxon>
        <taxon>Carpediemonas-like organisms</taxon>
        <taxon>Kipferlia</taxon>
    </lineage>
</organism>
<feature type="transmembrane region" description="Helical" evidence="3">
    <location>
        <begin position="7"/>
        <end position="30"/>
    </location>
</feature>
<evidence type="ECO:0000313" key="6">
    <source>
        <dbReference type="EMBL" id="GIQ84933.1"/>
    </source>
</evidence>
<keyword evidence="3" id="KW-0812">Transmembrane</keyword>
<dbReference type="SUPFAM" id="SSF52058">
    <property type="entry name" value="L domain-like"/>
    <property type="match status" value="1"/>
</dbReference>
<evidence type="ECO:0000256" key="1">
    <source>
        <dbReference type="ARBA" id="ARBA00004196"/>
    </source>
</evidence>
<evidence type="ECO:0000313" key="5">
    <source>
        <dbReference type="EMBL" id="GIQ83440.1"/>
    </source>
</evidence>
<reference evidence="4 7" key="2">
    <citation type="journal article" date="2018" name="PLoS ONE">
        <title>The draft genome of Kipferlia bialata reveals reductive genome evolution in fornicate parasites.</title>
        <authorList>
            <person name="Tanifuji G."/>
            <person name="Takabayashi S."/>
            <person name="Kume K."/>
            <person name="Takagi M."/>
            <person name="Nakayama T."/>
            <person name="Kamikawa R."/>
            <person name="Inagaki Y."/>
            <person name="Hashimoto T."/>
        </authorList>
    </citation>
    <scope>NUCLEOTIDE SEQUENCE [LARGE SCALE GENOMIC DNA]</scope>
    <source>
        <strain evidence="4">NY0173</strain>
    </source>
</reference>
<proteinExistence type="predicted"/>
<evidence type="ECO:0008006" key="8">
    <source>
        <dbReference type="Google" id="ProtNLM"/>
    </source>
</evidence>
<dbReference type="InterPro" id="IPR032675">
    <property type="entry name" value="LRR_dom_sf"/>
</dbReference>
<keyword evidence="3" id="KW-1133">Transmembrane helix</keyword>
<feature type="region of interest" description="Disordered" evidence="2">
    <location>
        <begin position="111"/>
        <end position="132"/>
    </location>
</feature>
<protein>
    <recommendedName>
        <fullName evidence="8">Leucine-rich repeat-containing N-terminal plant-type domain-containing protein</fullName>
    </recommendedName>
</protein>
<dbReference type="OrthoDB" id="676979at2759"/>
<dbReference type="Proteomes" id="UP000265618">
    <property type="component" value="Unassembled WGS sequence"/>
</dbReference>
<dbReference type="Gene3D" id="3.80.10.10">
    <property type="entry name" value="Ribonuclease Inhibitor"/>
    <property type="match status" value="1"/>
</dbReference>
<dbReference type="EMBL" id="BDIP01000881">
    <property type="protein sequence ID" value="GIQ82976.1"/>
    <property type="molecule type" value="Genomic_DNA"/>
</dbReference>
<evidence type="ECO:0000313" key="7">
    <source>
        <dbReference type="Proteomes" id="UP000265618"/>
    </source>
</evidence>
<dbReference type="PANTHER" id="PTHR48059">
    <property type="entry name" value="POLYGALACTURONASE INHIBITOR 1"/>
    <property type="match status" value="1"/>
</dbReference>
<dbReference type="AlphaFoldDB" id="A0A9K3GI21"/>
<dbReference type="EMBL" id="BDIP01001051">
    <property type="protein sequence ID" value="GIQ83440.1"/>
    <property type="molecule type" value="Genomic_DNA"/>
</dbReference>
<sequence>MSQIHTIHVGGTMCGLASTIAIIIVASVLVSGCTCAVTVNAAIRLPPGHPDGGIYLATGLKEPSTASLDVQVYDTEPGSAVDVVLDLVVPCTTTVINLLYPRLFPFPDPEASGVERDTNSHDSDRTLPPDFTYPNRDGGVTYRYLLGSLDYPFELVAIFEVDTVGEEASPGGVYTPLPYDPIAVVFECPDIETEALGMFYEAANGDSWIDNSGWLQGEVCDPEQDWAGVTCVDGHVKEIQIIGFVTGYLHPALQCLSFLKTLEARGGLRGTIPTLSPTMQYLDLISNPLGRPRCDDLSPVIGVEPLCELVNLQYALFGQNQLAGPLPQCLSDLTFLKTLGLNRNNLSGSLPDMSASESLRELGLFGNPVECDQTFPDLDLYLCGCTFEQASRDFCSRQEPQEDMTSQYFNWLSSTPSDSDPLADGSDEYLVLPGGNGCLLAGPQGSGPTSHSYRIPYGTAVHVPVRALSFAEPLSEGVTLDEAKTQTEEALMETFERRVVIDGMTRGTLFPGFLHFAKAYTLNALADNSLGHPEGEWVAGGGGWYVAVPGMARGPHQMVSTAEWYVCETDSETGVETCTTESSEVTYDIVVQ</sequence>
<accession>A0A9K3GI21</accession>
<dbReference type="PANTHER" id="PTHR48059:SF30">
    <property type="entry name" value="OS06G0587000 PROTEIN"/>
    <property type="match status" value="1"/>
</dbReference>
<evidence type="ECO:0000313" key="4">
    <source>
        <dbReference type="EMBL" id="GIQ82976.1"/>
    </source>
</evidence>
<name>A0A9K3GI21_9EUKA</name>
<feature type="compositionally biased region" description="Basic and acidic residues" evidence="2">
    <location>
        <begin position="113"/>
        <end position="127"/>
    </location>
</feature>
<keyword evidence="7" id="KW-1185">Reference proteome</keyword>
<gene>
    <name evidence="4" type="ORF">KIPB_004212</name>
    <name evidence="5" type="ORF">KIPB_004760</name>
    <name evidence="6" type="ORF">KIPB_006518</name>
</gene>
<dbReference type="InterPro" id="IPR051848">
    <property type="entry name" value="PGIP"/>
</dbReference>
<dbReference type="EMBL" id="BDIP01001685">
    <property type="protein sequence ID" value="GIQ84933.1"/>
    <property type="molecule type" value="Genomic_DNA"/>
</dbReference>
<keyword evidence="3" id="KW-0472">Membrane</keyword>
<comment type="subcellular location">
    <subcellularLocation>
        <location evidence="1">Cell envelope</location>
    </subcellularLocation>
</comment>
<evidence type="ECO:0000256" key="2">
    <source>
        <dbReference type="SAM" id="MobiDB-lite"/>
    </source>
</evidence>
<reference evidence="4" key="1">
    <citation type="submission" date="2016-10" db="EMBL/GenBank/DDBJ databases">
        <authorList>
            <person name="Tanifuji G."/>
            <person name="Kume K."/>
            <person name="Nakayama T."/>
            <person name="Takabayashi S."/>
            <person name="Hashimoto T."/>
        </authorList>
    </citation>
    <scope>NUCLEOTIDE SEQUENCE</scope>
    <source>
        <strain evidence="4">NY0173</strain>
    </source>
</reference>
<comment type="caution">
    <text evidence="4">The sequence shown here is derived from an EMBL/GenBank/DDBJ whole genome shotgun (WGS) entry which is preliminary data.</text>
</comment>